<organism evidence="1 2">
    <name type="scientific">Yersinia intermedia</name>
    <dbReference type="NCBI Taxonomy" id="631"/>
    <lineage>
        <taxon>Bacteria</taxon>
        <taxon>Pseudomonadati</taxon>
        <taxon>Pseudomonadota</taxon>
        <taxon>Gammaproteobacteria</taxon>
        <taxon>Enterobacterales</taxon>
        <taxon>Yersiniaceae</taxon>
        <taxon>Yersinia</taxon>
    </lineage>
</organism>
<dbReference type="AlphaFoldDB" id="A0A0T9LID5"/>
<dbReference type="InterPro" id="IPR016181">
    <property type="entry name" value="Acyl_CoA_acyltransferase"/>
</dbReference>
<sequence length="820" mass="93003">MKIVTKLLISAILMISESVYSSEAKVCFYELADFSGESFCAAENESMSAYNDEFNNKIESISVPLGMIVTLYDDIDLSGRKITLKNDINLQQLKSSGFYKKINSYQIAPAICFYTEDEFQGDSTCLASNQQIDFYHDIEAIIESNREVLPIHNDSIQSITIPKGMIATIYRNDNFNAPFFKLTESITDNSLKVLEMSDAITSIKVAEIKGLNCDQQCVIINSYTIKLADVFKEYWSDERLKNKQVLLVFNTMNLGEDDNYVLSLFNGANININININNSRVEFYNERMNTKFYFEHYERSDNLSFIIQMKKDIVQVQYIQTLRNNLVNISPIIFFDWDNGISTTPEIAITNYNKDKPLVITKTILTADTGDKDWEKRDLGQTSKILCAFTPFLNIYNYIIRGKCQQLNSIVFSANDFFNHNTKGKTLHIAGNSSPLKPKSAKEEELQMPDSVDSYMTLTYIDSSQRKQSLSLPAVAKTCMVSLHSLLNSRPIRQIRPHCIDWTLEIMTDFTMLFGNSLETWNTVFFSQIVDSIIRTGSTGIAVKNQAVENRLIQAIKEKVTDRTTNNAFADIKTTFDYAQLSYISYSSVSSSNESPSQVELLPLGIYELLLETFVFRPTTPIIISQGELVEQPELEFEIEVLPTPTPEEEEKLSGVVVSNAQAMRKKLKETITHWEQQYDRSYPDLAASADEATDEMNDARIKLLRAGNIVTGIINRRLSLHRPGEIYVIVKLRGRVIAIVLADRFNNLDEVELVASATLPDYVLFPDREGTVRGAGTAAVRELGRYLQQQGARTLYSEVISQPSARVKQKVGFNFKNEF</sequence>
<dbReference type="eggNOG" id="COG1670">
    <property type="taxonomic scope" value="Bacteria"/>
</dbReference>
<gene>
    <name evidence="1" type="ORF">ERS008530_00077</name>
</gene>
<evidence type="ECO:0000313" key="1">
    <source>
        <dbReference type="EMBL" id="CNE97365.1"/>
    </source>
</evidence>
<dbReference type="OrthoDB" id="6480681at2"/>
<dbReference type="STRING" id="631.CH53_1079"/>
<keyword evidence="1" id="KW-0808">Transferase</keyword>
<dbReference type="SUPFAM" id="SSF55729">
    <property type="entry name" value="Acyl-CoA N-acyltransferases (Nat)"/>
    <property type="match status" value="1"/>
</dbReference>
<proteinExistence type="predicted"/>
<dbReference type="Proteomes" id="UP000038750">
    <property type="component" value="Unassembled WGS sequence"/>
</dbReference>
<dbReference type="GO" id="GO:0016740">
    <property type="term" value="F:transferase activity"/>
    <property type="evidence" value="ECO:0007669"/>
    <property type="project" value="UniProtKB-KW"/>
</dbReference>
<dbReference type="InterPro" id="IPR011024">
    <property type="entry name" value="G_crystallin-like"/>
</dbReference>
<dbReference type="SUPFAM" id="SSF49695">
    <property type="entry name" value="gamma-Crystallin-like"/>
    <property type="match status" value="2"/>
</dbReference>
<evidence type="ECO:0000313" key="2">
    <source>
        <dbReference type="Proteomes" id="UP000038750"/>
    </source>
</evidence>
<dbReference type="RefSeq" id="WP_050072510.1">
    <property type="nucleotide sequence ID" value="NZ_CPZJ01000001.1"/>
</dbReference>
<accession>A0A0T9LID5</accession>
<protein>
    <submittedName>
        <fullName evidence="1">N-acetyltransferase GCN5</fullName>
    </submittedName>
</protein>
<dbReference type="EMBL" id="CPZJ01000001">
    <property type="protein sequence ID" value="CNE97365.1"/>
    <property type="molecule type" value="Genomic_DNA"/>
</dbReference>
<name>A0A0T9LID5_YERIN</name>
<reference evidence="1 2" key="1">
    <citation type="submission" date="2015-03" db="EMBL/GenBank/DDBJ databases">
        <authorList>
            <person name="Murphy D."/>
        </authorList>
    </citation>
    <scope>NUCLEOTIDE SEQUENCE [LARGE SCALE GENOMIC DNA]</scope>
    <source>
        <strain evidence="1 2">BR165/97</strain>
    </source>
</reference>
<dbReference type="Gene3D" id="2.60.20.10">
    <property type="entry name" value="Crystallins"/>
    <property type="match status" value="2"/>
</dbReference>
<dbReference type="Pfam" id="PF03995">
    <property type="entry name" value="Inhibitor_I36"/>
    <property type="match status" value="1"/>
</dbReference>